<keyword evidence="5 6" id="KW-0350">Heme biosynthesis</keyword>
<dbReference type="GO" id="GO:0006783">
    <property type="term" value="P:heme biosynthetic process"/>
    <property type="evidence" value="ECO:0007669"/>
    <property type="project" value="UniProtKB-UniRule"/>
</dbReference>
<evidence type="ECO:0000259" key="7">
    <source>
        <dbReference type="Pfam" id="PF01593"/>
    </source>
</evidence>
<evidence type="ECO:0000256" key="6">
    <source>
        <dbReference type="RuleBase" id="RU364052"/>
    </source>
</evidence>
<dbReference type="UniPathway" id="UPA00252"/>
<evidence type="ECO:0000256" key="2">
    <source>
        <dbReference type="ARBA" id="ARBA00022630"/>
    </source>
</evidence>
<evidence type="ECO:0000256" key="4">
    <source>
        <dbReference type="ARBA" id="ARBA00023002"/>
    </source>
</evidence>
<accession>A0A2J6WQX6</accession>
<comment type="function">
    <text evidence="6">Involved in coproporphyrin-dependent heme b biosynthesis. Catalyzes the oxidation of coproporphyrinogen III to coproporphyrin III.</text>
</comment>
<dbReference type="SUPFAM" id="SSF54373">
    <property type="entry name" value="FAD-linked reductases, C-terminal domain"/>
    <property type="match status" value="1"/>
</dbReference>
<dbReference type="PANTHER" id="PTHR42923:SF3">
    <property type="entry name" value="PROTOPORPHYRINOGEN OXIDASE"/>
    <property type="match status" value="1"/>
</dbReference>
<dbReference type="AlphaFoldDB" id="A0A2J6WQX6"/>
<dbReference type="InterPro" id="IPR036188">
    <property type="entry name" value="FAD/NAD-bd_sf"/>
</dbReference>
<keyword evidence="6" id="KW-0963">Cytoplasm</keyword>
<sequence length="454" mass="51526">MRIAIIGGGISGISTAFLLEKLKKELSLDMEITIIEKRLRWGGSIETSREDGFIVEAGPNGFLDSKPHTLELLSMAGLSNNLVKSNDLARKRYIMRNGILHRLPENPPMFFKSKLLSSSAKMRILSEYFIQKSVPEDESVADFAIRRLGKEALEYLIGPMVSGIFAGDPEKMSLRSCFPVIRDLEINYGGLFKGMIKKKGKKSGPSGPGGILTSYKNGLDNMITDLLESTSITKMLNTEVFSIDKKMNRYILNTNNSLMEFDKIFINTPAYAVSQMLSALDKDLSKDLNGITYPPVFVVGFIFKTEDLEDPLDGFGYLIPHSENKRILGALFDSSIFPDRTRDGYKIVRTIMGGDKNRWIIEKSDDELIRMAFDDIKETLKIKKEPYKIKYFRWEKAIPQYYIGHYKIVEKVEEFCKKFDDIFIGGNILYGVGINDCTKTSFMNVDRFKNLLKK</sequence>
<dbReference type="Gene3D" id="1.10.3110.10">
    <property type="entry name" value="protoporphyrinogen ix oxidase, domain 3"/>
    <property type="match status" value="1"/>
</dbReference>
<evidence type="ECO:0000256" key="5">
    <source>
        <dbReference type="ARBA" id="ARBA00023133"/>
    </source>
</evidence>
<dbReference type="GO" id="GO:0005737">
    <property type="term" value="C:cytoplasm"/>
    <property type="evidence" value="ECO:0007669"/>
    <property type="project" value="UniProtKB-SubCell"/>
</dbReference>
<dbReference type="Pfam" id="PF01593">
    <property type="entry name" value="Amino_oxidase"/>
    <property type="match status" value="1"/>
</dbReference>
<dbReference type="InterPro" id="IPR004572">
    <property type="entry name" value="Protoporphyrinogen_oxidase"/>
</dbReference>
<dbReference type="InterPro" id="IPR002937">
    <property type="entry name" value="Amino_oxidase"/>
</dbReference>
<dbReference type="InterPro" id="IPR050464">
    <property type="entry name" value="Zeta_carotene_desat/Oxidored"/>
</dbReference>
<reference evidence="8 9" key="1">
    <citation type="submission" date="2018-01" db="EMBL/GenBank/DDBJ databases">
        <title>Metagenomic assembled genomes from two thermal pools in the Uzon Caldera, Kamchatka, Russia.</title>
        <authorList>
            <person name="Wilkins L."/>
            <person name="Ettinger C."/>
        </authorList>
    </citation>
    <scope>NUCLEOTIDE SEQUENCE [LARGE SCALE GENOMIC DNA]</scope>
    <source>
        <strain evidence="8">ZAV-05</strain>
    </source>
</reference>
<dbReference type="NCBIfam" id="TIGR00562">
    <property type="entry name" value="proto_IX_ox"/>
    <property type="match status" value="1"/>
</dbReference>
<dbReference type="EMBL" id="PNIN01000017">
    <property type="protein sequence ID" value="PMP72792.1"/>
    <property type="molecule type" value="Genomic_DNA"/>
</dbReference>
<dbReference type="EC" id="1.3.3.15" evidence="6"/>
<comment type="similarity">
    <text evidence="6">Belongs to the protoporphyrinogen/coproporphyrinogen oxidase family. Coproporphyrinogen III oxidase subfamily.</text>
</comment>
<organism evidence="8 9">
    <name type="scientific">Calditerrivibrio nitroreducens</name>
    <dbReference type="NCBI Taxonomy" id="477976"/>
    <lineage>
        <taxon>Bacteria</taxon>
        <taxon>Pseudomonadati</taxon>
        <taxon>Deferribacterota</taxon>
        <taxon>Deferribacteres</taxon>
        <taxon>Deferribacterales</taxon>
        <taxon>Calditerrivibrionaceae</taxon>
    </lineage>
</organism>
<dbReference type="Proteomes" id="UP000242881">
    <property type="component" value="Unassembled WGS sequence"/>
</dbReference>
<comment type="caution">
    <text evidence="8">The sequence shown here is derived from an EMBL/GenBank/DDBJ whole genome shotgun (WGS) entry which is preliminary data.</text>
</comment>
<dbReference type="GO" id="GO:0004729">
    <property type="term" value="F:oxygen-dependent protoporphyrinogen oxidase activity"/>
    <property type="evidence" value="ECO:0007669"/>
    <property type="project" value="UniProtKB-UniRule"/>
</dbReference>
<evidence type="ECO:0000256" key="1">
    <source>
        <dbReference type="ARBA" id="ARBA00001974"/>
    </source>
</evidence>
<keyword evidence="3 6" id="KW-0274">FAD</keyword>
<dbReference type="Gene3D" id="3.90.660.20">
    <property type="entry name" value="Protoporphyrinogen oxidase, mitochondrial, domain 2"/>
    <property type="match status" value="1"/>
</dbReference>
<evidence type="ECO:0000313" key="9">
    <source>
        <dbReference type="Proteomes" id="UP000242881"/>
    </source>
</evidence>
<proteinExistence type="inferred from homology"/>
<gene>
    <name evidence="8" type="primary">hemG</name>
    <name evidence="8" type="ORF">C0187_01045</name>
</gene>
<name>A0A2J6WQX6_9BACT</name>
<keyword evidence="4 6" id="KW-0560">Oxidoreductase</keyword>
<dbReference type="Gene3D" id="3.50.50.60">
    <property type="entry name" value="FAD/NAD(P)-binding domain"/>
    <property type="match status" value="1"/>
</dbReference>
<comment type="pathway">
    <text evidence="6">Porphyrin-containing compound metabolism; protoheme biosynthesis.</text>
</comment>
<evidence type="ECO:0000256" key="3">
    <source>
        <dbReference type="ARBA" id="ARBA00022827"/>
    </source>
</evidence>
<comment type="cofactor">
    <cofactor evidence="1 6">
        <name>FAD</name>
        <dbReference type="ChEBI" id="CHEBI:57692"/>
    </cofactor>
</comment>
<dbReference type="PANTHER" id="PTHR42923">
    <property type="entry name" value="PROTOPORPHYRINOGEN OXIDASE"/>
    <property type="match status" value="1"/>
</dbReference>
<feature type="domain" description="Amine oxidase" evidence="7">
    <location>
        <begin position="10"/>
        <end position="439"/>
    </location>
</feature>
<dbReference type="SUPFAM" id="SSF51905">
    <property type="entry name" value="FAD/NAD(P)-binding domain"/>
    <property type="match status" value="1"/>
</dbReference>
<evidence type="ECO:0000313" key="8">
    <source>
        <dbReference type="EMBL" id="PMP72792.1"/>
    </source>
</evidence>
<comment type="catalytic activity">
    <reaction evidence="6">
        <text>coproporphyrinogen III + 3 O2 = coproporphyrin III + 3 H2O2</text>
        <dbReference type="Rhea" id="RHEA:43436"/>
        <dbReference type="ChEBI" id="CHEBI:15379"/>
        <dbReference type="ChEBI" id="CHEBI:16240"/>
        <dbReference type="ChEBI" id="CHEBI:57309"/>
        <dbReference type="ChEBI" id="CHEBI:131725"/>
        <dbReference type="EC" id="1.3.3.15"/>
    </reaction>
</comment>
<keyword evidence="2 6" id="KW-0285">Flavoprotein</keyword>
<comment type="subcellular location">
    <subcellularLocation>
        <location evidence="6">Cytoplasm</location>
    </subcellularLocation>
</comment>
<protein>
    <recommendedName>
        <fullName evidence="6">Coproporphyrinogen III oxidase</fullName>
        <ecNumber evidence="6">1.3.3.15</ecNumber>
    </recommendedName>
</protein>